<dbReference type="Proteomes" id="UP000439424">
    <property type="component" value="Unassembled WGS sequence"/>
</dbReference>
<organism evidence="1 2">
    <name type="scientific">Acinetobacter baumannii</name>
    <dbReference type="NCBI Taxonomy" id="470"/>
    <lineage>
        <taxon>Bacteria</taxon>
        <taxon>Pseudomonadati</taxon>
        <taxon>Pseudomonadota</taxon>
        <taxon>Gammaproteobacteria</taxon>
        <taxon>Moraxellales</taxon>
        <taxon>Moraxellaceae</taxon>
        <taxon>Acinetobacter</taxon>
        <taxon>Acinetobacter calcoaceticus/baumannii complex</taxon>
    </lineage>
</organism>
<evidence type="ECO:0000313" key="1">
    <source>
        <dbReference type="EMBL" id="MVM90659.1"/>
    </source>
</evidence>
<dbReference type="AlphaFoldDB" id="A0A6I4HL66"/>
<name>A0A6I4HL66_ACIBA</name>
<comment type="caution">
    <text evidence="1">The sequence shown here is derived from an EMBL/GenBank/DDBJ whole genome shotgun (WGS) entry which is preliminary data.</text>
</comment>
<accession>A0A6I4HL66</accession>
<dbReference type="EMBL" id="WPIP01000018">
    <property type="protein sequence ID" value="MVM90659.1"/>
    <property type="molecule type" value="Genomic_DNA"/>
</dbReference>
<proteinExistence type="predicted"/>
<protein>
    <submittedName>
        <fullName evidence="1">Uncharacterized protein</fullName>
    </submittedName>
</protein>
<evidence type="ECO:0000313" key="2">
    <source>
        <dbReference type="Proteomes" id="UP000439424"/>
    </source>
</evidence>
<sequence length="64" mass="7381">MIGANEDLDNIPKQFISVNELLEIFADLEKTTLEKSAQWLINNKQILNAAKKLVLKNEYTLVEY</sequence>
<feature type="non-terminal residue" evidence="1">
    <location>
        <position position="64"/>
    </location>
</feature>
<gene>
    <name evidence="1" type="ORF">GNY86_03905</name>
</gene>
<reference evidence="1 2" key="1">
    <citation type="submission" date="2019-11" db="EMBL/GenBank/DDBJ databases">
        <title>Multidrug-resistant Acinetobacter baumannii moving toward extensively drug-resistant over fifteen years in South of Brazil.</title>
        <authorList>
            <person name="Fedrigo N.H."/>
            <person name="Cerdeira L."/>
            <person name="Fuga B."/>
            <person name="Marini P.V.B."/>
            <person name="Shinohara D.R."/>
            <person name="Carrara-Marroni F.E."/>
            <person name="Lincopan N."/>
            <person name="Tognim M.C.B."/>
        </authorList>
    </citation>
    <scope>NUCLEOTIDE SEQUENCE [LARGE SCALE GENOMIC DNA]</scope>
    <source>
        <strain evidence="1 2">Ac576</strain>
    </source>
</reference>